<evidence type="ECO:0000313" key="2">
    <source>
        <dbReference type="EMBL" id="CAL4202658.1"/>
    </source>
</evidence>
<keyword evidence="1" id="KW-0732">Signal</keyword>
<feature type="non-terminal residue" evidence="2">
    <location>
        <position position="1"/>
    </location>
</feature>
<evidence type="ECO:0000256" key="1">
    <source>
        <dbReference type="ARBA" id="ARBA00022729"/>
    </source>
</evidence>
<dbReference type="Gene3D" id="3.80.10.10">
    <property type="entry name" value="Ribonuclease Inhibitor"/>
    <property type="match status" value="1"/>
</dbReference>
<dbReference type="EMBL" id="CAXKWB010078453">
    <property type="protein sequence ID" value="CAL4202658.1"/>
    <property type="molecule type" value="Genomic_DNA"/>
</dbReference>
<organism evidence="2 3">
    <name type="scientific">Meganyctiphanes norvegica</name>
    <name type="common">Northern krill</name>
    <name type="synonym">Thysanopoda norvegica</name>
    <dbReference type="NCBI Taxonomy" id="48144"/>
    <lineage>
        <taxon>Eukaryota</taxon>
        <taxon>Metazoa</taxon>
        <taxon>Ecdysozoa</taxon>
        <taxon>Arthropoda</taxon>
        <taxon>Crustacea</taxon>
        <taxon>Multicrustacea</taxon>
        <taxon>Malacostraca</taxon>
        <taxon>Eumalacostraca</taxon>
        <taxon>Eucarida</taxon>
        <taxon>Euphausiacea</taxon>
        <taxon>Euphausiidae</taxon>
        <taxon>Meganyctiphanes</taxon>
    </lineage>
</organism>
<dbReference type="InterPro" id="IPR032675">
    <property type="entry name" value="LRR_dom_sf"/>
</dbReference>
<reference evidence="2 3" key="1">
    <citation type="submission" date="2024-05" db="EMBL/GenBank/DDBJ databases">
        <authorList>
            <person name="Wallberg A."/>
        </authorList>
    </citation>
    <scope>NUCLEOTIDE SEQUENCE [LARGE SCALE GENOMIC DNA]</scope>
</reference>
<dbReference type="Pfam" id="PF13855">
    <property type="entry name" value="LRR_8"/>
    <property type="match status" value="1"/>
</dbReference>
<dbReference type="Proteomes" id="UP001497623">
    <property type="component" value="Unassembled WGS sequence"/>
</dbReference>
<sequence>VSNDMDLECSSVVSEEQLKHIFKADFPLKNFREIRIVDNNTLKVLEASVFHGISFEIIYIIHNNLEVIESQALNSCYENATEIVVSYNKITSFSFDELSQYPKLSHFGISSNSLNVIPADAFHGLTALEHLYISDNNADIVGSFQELPNLHDIRLDHNNITIIPSQFIKMAALISVTLLCLTIT</sequence>
<accession>A0AAV2SHL1</accession>
<protein>
    <submittedName>
        <fullName evidence="2">Uncharacterized protein</fullName>
    </submittedName>
</protein>
<dbReference type="PANTHER" id="PTHR24373:SF375">
    <property type="entry name" value="TRANSMEMBRANE PROTEIN, PUTATIVE-RELATED"/>
    <property type="match status" value="1"/>
</dbReference>
<gene>
    <name evidence="2" type="ORF">MNOR_LOCUS37700</name>
</gene>
<dbReference type="AlphaFoldDB" id="A0AAV2SHL1"/>
<dbReference type="InterPro" id="IPR001611">
    <property type="entry name" value="Leu-rich_rpt"/>
</dbReference>
<dbReference type="GO" id="GO:0031012">
    <property type="term" value="C:extracellular matrix"/>
    <property type="evidence" value="ECO:0007669"/>
    <property type="project" value="TreeGrafter"/>
</dbReference>
<evidence type="ECO:0000313" key="3">
    <source>
        <dbReference type="Proteomes" id="UP001497623"/>
    </source>
</evidence>
<proteinExistence type="predicted"/>
<comment type="caution">
    <text evidence="2">The sequence shown here is derived from an EMBL/GenBank/DDBJ whole genome shotgun (WGS) entry which is preliminary data.</text>
</comment>
<dbReference type="SUPFAM" id="SSF52058">
    <property type="entry name" value="L domain-like"/>
    <property type="match status" value="1"/>
</dbReference>
<name>A0AAV2SHL1_MEGNR</name>
<dbReference type="GO" id="GO:0005615">
    <property type="term" value="C:extracellular space"/>
    <property type="evidence" value="ECO:0007669"/>
    <property type="project" value="TreeGrafter"/>
</dbReference>
<dbReference type="PANTHER" id="PTHR24373">
    <property type="entry name" value="SLIT RELATED LEUCINE-RICH REPEAT NEURONAL PROTEIN"/>
    <property type="match status" value="1"/>
</dbReference>
<dbReference type="InterPro" id="IPR050328">
    <property type="entry name" value="Dev_Immune_Receptor"/>
</dbReference>
<keyword evidence="3" id="KW-1185">Reference proteome</keyword>